<protein>
    <submittedName>
        <fullName evidence="5">Serine O-acetyltransferase</fullName>
        <ecNumber evidence="5">2.3.1.30</ecNumber>
    </submittedName>
</protein>
<dbReference type="Proteomes" id="UP000253727">
    <property type="component" value="Unassembled WGS sequence"/>
</dbReference>
<keyword evidence="3" id="KW-0677">Repeat</keyword>
<dbReference type="CDD" id="cd03354">
    <property type="entry name" value="LbH_SAT"/>
    <property type="match status" value="1"/>
</dbReference>
<keyword evidence="4 5" id="KW-0012">Acyltransferase</keyword>
<evidence type="ECO:0000313" key="6">
    <source>
        <dbReference type="Proteomes" id="UP000253727"/>
    </source>
</evidence>
<sequence>MRLRSQLKSFDRIVWNWRDAAMRPRASNILSRAKRIIARRTWRHVQSFKGVFIPLSVQIETVPVFPHGLDGIFISGDAQIGKDCVIFHQVTIGKNTLPDSPTFGSPILGDSVYIGAGAKIIGRITIGNNVRIGANAVVTIDVPDNTTVVGLNEIKPQNRARDNRFVARGEDGWYAFDSSGKTRLPEVRQEMLDQASRR</sequence>
<evidence type="ECO:0000256" key="4">
    <source>
        <dbReference type="ARBA" id="ARBA00023315"/>
    </source>
</evidence>
<dbReference type="EMBL" id="QBKA01000002">
    <property type="protein sequence ID" value="RDC61402.1"/>
    <property type="molecule type" value="Genomic_DNA"/>
</dbReference>
<dbReference type="EC" id="2.3.1.30" evidence="5"/>
<dbReference type="GO" id="GO:0009001">
    <property type="term" value="F:serine O-acetyltransferase activity"/>
    <property type="evidence" value="ECO:0007669"/>
    <property type="project" value="UniProtKB-EC"/>
</dbReference>
<dbReference type="Pfam" id="PF00132">
    <property type="entry name" value="Hexapep"/>
    <property type="match status" value="1"/>
</dbReference>
<dbReference type="PROSITE" id="PS00101">
    <property type="entry name" value="HEXAPEP_TRANSFERASES"/>
    <property type="match status" value="1"/>
</dbReference>
<name>A0A369QAB4_9SPHN</name>
<dbReference type="SUPFAM" id="SSF51161">
    <property type="entry name" value="Trimeric LpxA-like enzymes"/>
    <property type="match status" value="1"/>
</dbReference>
<dbReference type="InterPro" id="IPR001451">
    <property type="entry name" value="Hexapep"/>
</dbReference>
<comment type="similarity">
    <text evidence="1">Belongs to the transferase hexapeptide repeat family.</text>
</comment>
<proteinExistence type="inferred from homology"/>
<reference evidence="5 6" key="1">
    <citation type="submission" date="2018-04" db="EMBL/GenBank/DDBJ databases">
        <title>Altererythrobacter sp. HME9302 genome sequencing and assembly.</title>
        <authorList>
            <person name="Kang H."/>
            <person name="Kim H."/>
            <person name="Joh K."/>
        </authorList>
    </citation>
    <scope>NUCLEOTIDE SEQUENCE [LARGE SCALE GENOMIC DNA]</scope>
    <source>
        <strain evidence="5 6">HME9302</strain>
    </source>
</reference>
<keyword evidence="6" id="KW-1185">Reference proteome</keyword>
<evidence type="ECO:0000256" key="1">
    <source>
        <dbReference type="ARBA" id="ARBA00007274"/>
    </source>
</evidence>
<dbReference type="PANTHER" id="PTHR42811">
    <property type="entry name" value="SERINE ACETYLTRANSFERASE"/>
    <property type="match status" value="1"/>
</dbReference>
<gene>
    <name evidence="5" type="ORF">HME9302_02624</name>
</gene>
<evidence type="ECO:0000313" key="5">
    <source>
        <dbReference type="EMBL" id="RDC61402.1"/>
    </source>
</evidence>
<organism evidence="5 6">
    <name type="scientific">Alteripontixanthobacter maritimus</name>
    <dbReference type="NCBI Taxonomy" id="2161824"/>
    <lineage>
        <taxon>Bacteria</taxon>
        <taxon>Pseudomonadati</taxon>
        <taxon>Pseudomonadota</taxon>
        <taxon>Alphaproteobacteria</taxon>
        <taxon>Sphingomonadales</taxon>
        <taxon>Erythrobacteraceae</taxon>
        <taxon>Alteripontixanthobacter</taxon>
    </lineage>
</organism>
<evidence type="ECO:0000256" key="3">
    <source>
        <dbReference type="ARBA" id="ARBA00022737"/>
    </source>
</evidence>
<dbReference type="Gene3D" id="2.160.10.10">
    <property type="entry name" value="Hexapeptide repeat proteins"/>
    <property type="match status" value="1"/>
</dbReference>
<dbReference type="AlphaFoldDB" id="A0A369QAB4"/>
<dbReference type="InterPro" id="IPR011004">
    <property type="entry name" value="Trimer_LpxA-like_sf"/>
</dbReference>
<accession>A0A369QAB4</accession>
<dbReference type="InterPro" id="IPR018357">
    <property type="entry name" value="Hexapep_transf_CS"/>
</dbReference>
<keyword evidence="2 5" id="KW-0808">Transferase</keyword>
<comment type="caution">
    <text evidence="5">The sequence shown here is derived from an EMBL/GenBank/DDBJ whole genome shotgun (WGS) entry which is preliminary data.</text>
</comment>
<dbReference type="InterPro" id="IPR045304">
    <property type="entry name" value="LbH_SAT"/>
</dbReference>
<evidence type="ECO:0000256" key="2">
    <source>
        <dbReference type="ARBA" id="ARBA00022679"/>
    </source>
</evidence>